<dbReference type="Proteomes" id="UP000694888">
    <property type="component" value="Unplaced"/>
</dbReference>
<dbReference type="Pfam" id="PF02410">
    <property type="entry name" value="RsfS"/>
    <property type="match status" value="1"/>
</dbReference>
<protein>
    <submittedName>
        <fullName evidence="4">Uncharacterized protein LOC101845793</fullName>
    </submittedName>
</protein>
<accession>A0ABM0JY30</accession>
<evidence type="ECO:0000313" key="4">
    <source>
        <dbReference type="RefSeq" id="XP_005104247.2"/>
    </source>
</evidence>
<sequence>MATRKLLCHRLVSCTTTRNICRVCSVLFDNFNGQKIVFDNHHSQGQSHNKTSLSVEAGLKQKSLTRHSPQYQPQYNTRRRYHQSGSCRTLPTLAGQTNIDKNQYHLCFAYSCFRPRARIFSCASSSDSSQGSVDRNIGEEQKHVITKEELAHDPDFKELLSDIRNDFSEKQLMNEGTSSSSDSDDSADLDVNSGVGTVRAGNNVKGDNNIAEDLQLLEVVDNDHGYDYEVANDIEEYDYKDENELHAQQIREDKVLSISLQRGENGVFDLDEFLTFLDDLGAENVVTIPIPPEANFCDHMVVASAKSMRHMKAVLEELLWVHKRKKSPEDPHLVIEGLDDNYWSAMDIGNIVLHLFFGHAREYYDIESLWQLGPENDPKTQEQSKDPYVLSAEDLFWLETADSESSAESEREKGEKTKPTADPSSLGQRVSSQTWPKGMGETDAGWSVEEPSNSSSK</sequence>
<feature type="compositionally biased region" description="Basic and acidic residues" evidence="2">
    <location>
        <begin position="408"/>
        <end position="419"/>
    </location>
</feature>
<reference evidence="4" key="1">
    <citation type="submission" date="2025-08" db="UniProtKB">
        <authorList>
            <consortium name="RefSeq"/>
        </authorList>
    </citation>
    <scope>IDENTIFICATION</scope>
</reference>
<dbReference type="InterPro" id="IPR043519">
    <property type="entry name" value="NT_sf"/>
</dbReference>
<gene>
    <name evidence="4" type="primary">LOC101845793</name>
</gene>
<dbReference type="PANTHER" id="PTHR21043">
    <property type="entry name" value="IOJAP SUPERFAMILY ORTHOLOG"/>
    <property type="match status" value="1"/>
</dbReference>
<dbReference type="RefSeq" id="XP_005104247.2">
    <property type="nucleotide sequence ID" value="XM_005104190.3"/>
</dbReference>
<keyword evidence="3" id="KW-1185">Reference proteome</keyword>
<feature type="compositionally biased region" description="Polar residues" evidence="2">
    <location>
        <begin position="422"/>
        <end position="435"/>
    </location>
</feature>
<proteinExistence type="inferred from homology"/>
<comment type="similarity">
    <text evidence="1">Belongs to the Iojap/RsfS family.</text>
</comment>
<evidence type="ECO:0000256" key="1">
    <source>
        <dbReference type="ARBA" id="ARBA00010574"/>
    </source>
</evidence>
<dbReference type="Gene3D" id="3.30.460.10">
    <property type="entry name" value="Beta Polymerase, domain 2"/>
    <property type="match status" value="1"/>
</dbReference>
<dbReference type="GeneID" id="101845793"/>
<dbReference type="HAMAP" id="MF_01477">
    <property type="entry name" value="Iojap_RsfS"/>
    <property type="match status" value="1"/>
</dbReference>
<evidence type="ECO:0000256" key="2">
    <source>
        <dbReference type="SAM" id="MobiDB-lite"/>
    </source>
</evidence>
<feature type="region of interest" description="Disordered" evidence="2">
    <location>
        <begin position="400"/>
        <end position="457"/>
    </location>
</feature>
<dbReference type="SUPFAM" id="SSF81301">
    <property type="entry name" value="Nucleotidyltransferase"/>
    <property type="match status" value="1"/>
</dbReference>
<evidence type="ECO:0000313" key="3">
    <source>
        <dbReference type="Proteomes" id="UP000694888"/>
    </source>
</evidence>
<dbReference type="PANTHER" id="PTHR21043:SF0">
    <property type="entry name" value="MITOCHONDRIAL ASSEMBLY OF RIBOSOMAL LARGE SUBUNIT PROTEIN 1"/>
    <property type="match status" value="1"/>
</dbReference>
<name>A0ABM0JY30_APLCA</name>
<organism evidence="3 4">
    <name type="scientific">Aplysia californica</name>
    <name type="common">California sea hare</name>
    <dbReference type="NCBI Taxonomy" id="6500"/>
    <lineage>
        <taxon>Eukaryota</taxon>
        <taxon>Metazoa</taxon>
        <taxon>Spiralia</taxon>
        <taxon>Lophotrochozoa</taxon>
        <taxon>Mollusca</taxon>
        <taxon>Gastropoda</taxon>
        <taxon>Heterobranchia</taxon>
        <taxon>Euthyneura</taxon>
        <taxon>Tectipleura</taxon>
        <taxon>Aplysiida</taxon>
        <taxon>Aplysioidea</taxon>
        <taxon>Aplysiidae</taxon>
        <taxon>Aplysia</taxon>
    </lineage>
</organism>
<dbReference type="NCBIfam" id="TIGR00090">
    <property type="entry name" value="rsfS_iojap_ybeB"/>
    <property type="match status" value="1"/>
</dbReference>
<dbReference type="InterPro" id="IPR004394">
    <property type="entry name" value="Iojap/RsfS/C7orf30"/>
</dbReference>